<proteinExistence type="predicted"/>
<evidence type="ECO:0000256" key="2">
    <source>
        <dbReference type="SAM" id="SignalP"/>
    </source>
</evidence>
<dbReference type="PROSITE" id="PS51688">
    <property type="entry name" value="ICA"/>
    <property type="match status" value="1"/>
</dbReference>
<evidence type="ECO:0000259" key="3">
    <source>
        <dbReference type="PROSITE" id="PS51688"/>
    </source>
</evidence>
<dbReference type="PANTHER" id="PTHR13029">
    <property type="match status" value="1"/>
</dbReference>
<comment type="caution">
    <text evidence="4">The sequence shown here is derived from an EMBL/GenBank/DDBJ whole genome shotgun (WGS) entry which is preliminary data.</text>
</comment>
<dbReference type="RefSeq" id="WP_126694240.1">
    <property type="nucleotide sequence ID" value="NZ_RXOF01000009.1"/>
</dbReference>
<organism evidence="4 5">
    <name type="scientific">Hymenobacter gummosus</name>
    <dbReference type="NCBI Taxonomy" id="1776032"/>
    <lineage>
        <taxon>Bacteria</taxon>
        <taxon>Pseudomonadati</taxon>
        <taxon>Bacteroidota</taxon>
        <taxon>Cytophagia</taxon>
        <taxon>Cytophagales</taxon>
        <taxon>Hymenobacteraceae</taxon>
        <taxon>Hymenobacter</taxon>
    </lineage>
</organism>
<feature type="chain" id="PRO_5019519927" evidence="2">
    <location>
        <begin position="26"/>
        <end position="650"/>
    </location>
</feature>
<feature type="coiled-coil region" evidence="1">
    <location>
        <begin position="597"/>
        <end position="624"/>
    </location>
</feature>
<dbReference type="InterPro" id="IPR030392">
    <property type="entry name" value="S74_ICA"/>
</dbReference>
<keyword evidence="5" id="KW-1185">Reference proteome</keyword>
<sequence>MNNFFPRLTALLLGGLLGASVGAQAQNVGIGTTTPAARLDVNGDFKVATTAGGGQISQATKSAAMGSNRVGQSFTMPGAASITSVAFQPYGTAPTGGTLRIYPGDGTSATPLHTQSVSVPNNHNGDYVVTLTTPLAVAAGSYTFQFEFGSQCNFYGTSTNSYAGGRLVADGYPYPAYDLTFAVSYQAASVQALYASSTGNVGIGTTAPGQRLEVAGNVLLSGGGSGLIFPDGTKQTTASTAAAGLTASSPLSGSGTSASPLTVATASGSQPGVLSAADYTAFSNKFTLPSLSSGAVLFSNGSTLAQNTGKLFWDDASGRLGVGTAAPGNTLTVNGDFLVGSTAGTLELISQPYTGVATSGTRLGQSFTMPSAGALTSIGFQPYANNALTGTLRVYQGNGTAGTQLYTQSFTLPANNTGEFAVALSTPLTVAAGTYTFLFDLSGQCPLQLSTSNPYSGGQEWRDGFSSSNYDMAFSVAYRVGAGSQALYASSSGNVGIGTTTPGFKLDVNGAIRCVGAVNTTSDQRLKEQIRPLGGALARVQALRGVRYTFRHAQYPALNLPQGEQIGLLAQEVETVFPELVSTDAQGYKAVNYAQLAPVLIEALKEQQRQIEQLRHQNSALQADHADLLVLKQQVARLQAQQPAVGPAGQ</sequence>
<dbReference type="Proteomes" id="UP000282184">
    <property type="component" value="Unassembled WGS sequence"/>
</dbReference>
<feature type="domain" description="Peptidase S74" evidence="3">
    <location>
        <begin position="522"/>
        <end position="618"/>
    </location>
</feature>
<feature type="signal peptide" evidence="2">
    <location>
        <begin position="1"/>
        <end position="25"/>
    </location>
</feature>
<accession>A0A431U0X5</accession>
<dbReference type="InterPro" id="IPR051577">
    <property type="entry name" value="MRF-like"/>
</dbReference>
<dbReference type="OrthoDB" id="1001730at2"/>
<evidence type="ECO:0000256" key="1">
    <source>
        <dbReference type="SAM" id="Coils"/>
    </source>
</evidence>
<dbReference type="AlphaFoldDB" id="A0A431U0X5"/>
<evidence type="ECO:0000313" key="5">
    <source>
        <dbReference type="Proteomes" id="UP000282184"/>
    </source>
</evidence>
<dbReference type="EMBL" id="RXOF01000009">
    <property type="protein sequence ID" value="RTQ48535.1"/>
    <property type="molecule type" value="Genomic_DNA"/>
</dbReference>
<evidence type="ECO:0000313" key="4">
    <source>
        <dbReference type="EMBL" id="RTQ48535.1"/>
    </source>
</evidence>
<gene>
    <name evidence="4" type="ORF">EJV47_16315</name>
</gene>
<protein>
    <submittedName>
        <fullName evidence="4">Tail fiber domain-containing protein</fullName>
    </submittedName>
</protein>
<keyword evidence="2" id="KW-0732">Signal</keyword>
<reference evidence="4 5" key="1">
    <citation type="submission" date="2018-12" db="EMBL/GenBank/DDBJ databases">
        <title>Hymenobacter gummosus sp. nov., isolated from a spring.</title>
        <authorList>
            <person name="Nie L."/>
        </authorList>
    </citation>
    <scope>NUCLEOTIDE SEQUENCE [LARGE SCALE GENOMIC DNA]</scope>
    <source>
        <strain evidence="4 5">KCTC 52166</strain>
    </source>
</reference>
<keyword evidence="1" id="KW-0175">Coiled coil</keyword>
<dbReference type="Pfam" id="PF13884">
    <property type="entry name" value="Peptidase_S74"/>
    <property type="match status" value="1"/>
</dbReference>
<name>A0A431U0X5_9BACT</name>